<reference evidence="1" key="2">
    <citation type="submission" date="2021-01" db="EMBL/GenBank/DDBJ databases">
        <authorList>
            <person name="Rahlff J."/>
        </authorList>
    </citation>
    <scope>NUCLEOTIDE SEQUENCE</scope>
</reference>
<protein>
    <submittedName>
        <fullName evidence="1">Uncharacterized protein</fullName>
    </submittedName>
</protein>
<dbReference type="EMBL" id="MW522971">
    <property type="protein sequence ID" value="QTW05526.1"/>
    <property type="molecule type" value="Genomic_DNA"/>
</dbReference>
<name>A0A8B0LSE0_9VIRU</name>
<reference evidence="1" key="1">
    <citation type="journal article" date="2021" name="Nat. Commun.">
        <title>Lytic archaeal viruses infect abundant primary producers in Earth's crust.</title>
        <authorList>
            <person name="Rahlff J."/>
            <person name="Turzynski V."/>
            <person name="Esser S.P."/>
            <person name="Monsees I."/>
            <person name="Bornemann T.L.V."/>
            <person name="Figueroa-Gonzalez P.A."/>
            <person name="Schulz F."/>
            <person name="Woyke T."/>
            <person name="Klingl A."/>
            <person name="Moraru C."/>
            <person name="Probst A.J."/>
        </authorList>
    </citation>
    <scope>NUCLEOTIDE SEQUENCE</scope>
</reference>
<evidence type="ECO:0000313" key="1">
    <source>
        <dbReference type="EMBL" id="QTW05526.1"/>
    </source>
</evidence>
<accession>A0A8B0LSE0</accession>
<proteinExistence type="predicted"/>
<sequence>MSEKNKTELDNAFLTLKNEYKDNSTETIFKINTVKELIKKLSSSVNTKKYSNSLKKIEGFLKKSTKYNSYVEKEISKRIGKPY</sequence>
<organism evidence="1">
    <name type="scientific">uncultured archaeal virus</name>
    <dbReference type="NCBI Taxonomy" id="1960247"/>
    <lineage>
        <taxon>Viruses</taxon>
        <taxon>environmental samples</taxon>
    </lineage>
</organism>